<dbReference type="EMBL" id="JACHJG010000038">
    <property type="protein sequence ID" value="MBB4890994.1"/>
    <property type="molecule type" value="Genomic_DNA"/>
</dbReference>
<protein>
    <submittedName>
        <fullName evidence="2">Uncharacterized protein</fullName>
    </submittedName>
</protein>
<sequence>MVFPAAGCRRPVPAVPVARLRSPSSPAVGAGATWQRPAVPRGPAGGCSAGAVSPGPAGPLVVRPGLVVAGGRARVVRRSVRGWRGCAGPPRPAPAGSSAGAATATGPVVGRVRPVRANPPPLQVVGRACSAVLVGECGRGWLRPSAGPAGSPHRWVVSPAKRQAGRPGLRFQRRAGCGPPPGWAPPRLVRLFALLAPGFAGCGPLAGAGSSPRSGAASAHGPRPAPNAQYEASLRPSRPVPQGSPQPYPAWPLQPVRRSRAGS</sequence>
<dbReference type="Proteomes" id="UP000556436">
    <property type="component" value="Unassembled WGS sequence"/>
</dbReference>
<keyword evidence="3" id="KW-1185">Reference proteome</keyword>
<accession>A0A7W7LIU6</accession>
<gene>
    <name evidence="2" type="ORF">FHS38_007088</name>
</gene>
<feature type="compositionally biased region" description="Pro residues" evidence="1">
    <location>
        <begin position="238"/>
        <end position="252"/>
    </location>
</feature>
<dbReference type="AlphaFoldDB" id="A0A7W7LIU6"/>
<feature type="region of interest" description="Disordered" evidence="1">
    <location>
        <begin position="160"/>
        <end position="180"/>
    </location>
</feature>
<evidence type="ECO:0000313" key="3">
    <source>
        <dbReference type="Proteomes" id="UP000556436"/>
    </source>
</evidence>
<organism evidence="2 3">
    <name type="scientific">Streptomyces netropsis</name>
    <name type="common">Streptoverticillium netropsis</name>
    <dbReference type="NCBI Taxonomy" id="55404"/>
    <lineage>
        <taxon>Bacteria</taxon>
        <taxon>Bacillati</taxon>
        <taxon>Actinomycetota</taxon>
        <taxon>Actinomycetes</taxon>
        <taxon>Kitasatosporales</taxon>
        <taxon>Streptomycetaceae</taxon>
        <taxon>Streptomyces</taxon>
    </lineage>
</organism>
<feature type="compositionally biased region" description="Low complexity" evidence="1">
    <location>
        <begin position="207"/>
        <end position="222"/>
    </location>
</feature>
<evidence type="ECO:0000313" key="2">
    <source>
        <dbReference type="EMBL" id="MBB4890994.1"/>
    </source>
</evidence>
<feature type="region of interest" description="Disordered" evidence="1">
    <location>
        <begin position="207"/>
        <end position="263"/>
    </location>
</feature>
<comment type="caution">
    <text evidence="2">The sequence shown here is derived from an EMBL/GenBank/DDBJ whole genome shotgun (WGS) entry which is preliminary data.</text>
</comment>
<proteinExistence type="predicted"/>
<evidence type="ECO:0000256" key="1">
    <source>
        <dbReference type="SAM" id="MobiDB-lite"/>
    </source>
</evidence>
<name>A0A7W7LIU6_STRNE</name>
<reference evidence="2 3" key="1">
    <citation type="submission" date="2020-08" db="EMBL/GenBank/DDBJ databases">
        <title>Genomic Encyclopedia of Type Strains, Phase III (KMG-III): the genomes of soil and plant-associated and newly described type strains.</title>
        <authorList>
            <person name="Whitman W."/>
        </authorList>
    </citation>
    <scope>NUCLEOTIDE SEQUENCE [LARGE SCALE GENOMIC DNA]</scope>
    <source>
        <strain evidence="2 3">CECT 3265</strain>
    </source>
</reference>